<dbReference type="AlphaFoldDB" id="A0AAF0U1K6"/>
<evidence type="ECO:0000313" key="2">
    <source>
        <dbReference type="Proteomes" id="UP001234989"/>
    </source>
</evidence>
<gene>
    <name evidence="1" type="ORF">MTR67_030982</name>
</gene>
<reference evidence="1" key="1">
    <citation type="submission" date="2023-08" db="EMBL/GenBank/DDBJ databases">
        <title>A de novo genome assembly of Solanum verrucosum Schlechtendal, a Mexican diploid species geographically isolated from the other diploid A-genome species in potato relatives.</title>
        <authorList>
            <person name="Hosaka K."/>
        </authorList>
    </citation>
    <scope>NUCLEOTIDE SEQUENCE</scope>
    <source>
        <tissue evidence="1">Young leaves</tissue>
    </source>
</reference>
<accession>A0AAF0U1K6</accession>
<sequence>MVNTRFHGVRPVAPVNAPAKESAMRGWGRGRVEEELWVEAGGRVAPTMDGAPDGTISTICGDYFTVQDQTMMHMLKEATTSVLSHERKDQIGVEKEQLTCRQQFREAILCLPMIQNTTMQKDRARQR</sequence>
<organism evidence="1 2">
    <name type="scientific">Solanum verrucosum</name>
    <dbReference type="NCBI Taxonomy" id="315347"/>
    <lineage>
        <taxon>Eukaryota</taxon>
        <taxon>Viridiplantae</taxon>
        <taxon>Streptophyta</taxon>
        <taxon>Embryophyta</taxon>
        <taxon>Tracheophyta</taxon>
        <taxon>Spermatophyta</taxon>
        <taxon>Magnoliopsida</taxon>
        <taxon>eudicotyledons</taxon>
        <taxon>Gunneridae</taxon>
        <taxon>Pentapetalae</taxon>
        <taxon>asterids</taxon>
        <taxon>lamiids</taxon>
        <taxon>Solanales</taxon>
        <taxon>Solanaceae</taxon>
        <taxon>Solanoideae</taxon>
        <taxon>Solaneae</taxon>
        <taxon>Solanum</taxon>
    </lineage>
</organism>
<evidence type="ECO:0000313" key="1">
    <source>
        <dbReference type="EMBL" id="WMV37597.1"/>
    </source>
</evidence>
<protein>
    <submittedName>
        <fullName evidence="1">Uncharacterized protein</fullName>
    </submittedName>
</protein>
<keyword evidence="2" id="KW-1185">Reference proteome</keyword>
<name>A0AAF0U1K6_SOLVR</name>
<dbReference type="EMBL" id="CP133618">
    <property type="protein sequence ID" value="WMV37597.1"/>
    <property type="molecule type" value="Genomic_DNA"/>
</dbReference>
<dbReference type="Proteomes" id="UP001234989">
    <property type="component" value="Chromosome 7"/>
</dbReference>
<proteinExistence type="predicted"/>